<dbReference type="SMART" id="SM00320">
    <property type="entry name" value="WD40"/>
    <property type="match status" value="10"/>
</dbReference>
<dbReference type="Proteomes" id="UP000225706">
    <property type="component" value="Unassembled WGS sequence"/>
</dbReference>
<dbReference type="AlphaFoldDB" id="A0A2B4REE4"/>
<feature type="region of interest" description="Disordered" evidence="4">
    <location>
        <begin position="876"/>
        <end position="897"/>
    </location>
</feature>
<dbReference type="InterPro" id="IPR019775">
    <property type="entry name" value="WD40_repeat_CS"/>
</dbReference>
<dbReference type="GO" id="GO:0032040">
    <property type="term" value="C:small-subunit processome"/>
    <property type="evidence" value="ECO:0007669"/>
    <property type="project" value="InterPro"/>
</dbReference>
<evidence type="ECO:0000256" key="4">
    <source>
        <dbReference type="SAM" id="MobiDB-lite"/>
    </source>
</evidence>
<dbReference type="PANTHER" id="PTHR22840:SF12">
    <property type="entry name" value="WD REPEAT-CONTAINING PROTEIN 36"/>
    <property type="match status" value="1"/>
</dbReference>
<dbReference type="PROSITE" id="PS00678">
    <property type="entry name" value="WD_REPEATS_1"/>
    <property type="match status" value="1"/>
</dbReference>
<dbReference type="Pfam" id="PF25171">
    <property type="entry name" value="Beta-prop_WDR36-Utp21_1st"/>
    <property type="match status" value="1"/>
</dbReference>
<dbReference type="InterPro" id="IPR011041">
    <property type="entry name" value="Quinoprot_gluc/sorb_DH_b-prop"/>
</dbReference>
<keyword evidence="8" id="KW-1185">Reference proteome</keyword>
<evidence type="ECO:0000256" key="3">
    <source>
        <dbReference type="PROSITE-ProRule" id="PRU00221"/>
    </source>
</evidence>
<dbReference type="STRING" id="50429.A0A2B4REE4"/>
<dbReference type="Gene3D" id="2.130.10.10">
    <property type="entry name" value="YVTN repeat-like/Quinoprotein amine dehydrogenase"/>
    <property type="match status" value="2"/>
</dbReference>
<evidence type="ECO:0000259" key="5">
    <source>
        <dbReference type="Pfam" id="PF04192"/>
    </source>
</evidence>
<feature type="domain" description="WDR36/Utp21 C-terminal" evidence="5">
    <location>
        <begin position="900"/>
        <end position="1068"/>
    </location>
</feature>
<reference evidence="8" key="1">
    <citation type="journal article" date="2017" name="bioRxiv">
        <title>Comparative analysis of the genomes of Stylophora pistillata and Acropora digitifera provides evidence for extensive differences between species of corals.</title>
        <authorList>
            <person name="Voolstra C.R."/>
            <person name="Li Y."/>
            <person name="Liew Y.J."/>
            <person name="Baumgarten S."/>
            <person name="Zoccola D."/>
            <person name="Flot J.-F."/>
            <person name="Tambutte S."/>
            <person name="Allemand D."/>
            <person name="Aranda M."/>
        </authorList>
    </citation>
    <scope>NUCLEOTIDE SEQUENCE [LARGE SCALE GENOMIC DNA]</scope>
</reference>
<evidence type="ECO:0000256" key="2">
    <source>
        <dbReference type="ARBA" id="ARBA00022737"/>
    </source>
</evidence>
<gene>
    <name evidence="7" type="primary">WDR36</name>
    <name evidence="7" type="ORF">AWC38_SpisGene20590</name>
</gene>
<dbReference type="Pfam" id="PF04192">
    <property type="entry name" value="Utp21"/>
    <property type="match status" value="1"/>
</dbReference>
<evidence type="ECO:0000259" key="6">
    <source>
        <dbReference type="Pfam" id="PF25171"/>
    </source>
</evidence>
<dbReference type="InterPro" id="IPR015943">
    <property type="entry name" value="WD40/YVTN_repeat-like_dom_sf"/>
</dbReference>
<dbReference type="EMBL" id="LSMT01000674">
    <property type="protein sequence ID" value="PFX15203.1"/>
    <property type="molecule type" value="Genomic_DNA"/>
</dbReference>
<evidence type="ECO:0000313" key="8">
    <source>
        <dbReference type="Proteomes" id="UP000225706"/>
    </source>
</evidence>
<proteinExistence type="predicted"/>
<organism evidence="7 8">
    <name type="scientific">Stylophora pistillata</name>
    <name type="common">Smooth cauliflower coral</name>
    <dbReference type="NCBI Taxonomy" id="50429"/>
    <lineage>
        <taxon>Eukaryota</taxon>
        <taxon>Metazoa</taxon>
        <taxon>Cnidaria</taxon>
        <taxon>Anthozoa</taxon>
        <taxon>Hexacorallia</taxon>
        <taxon>Scleractinia</taxon>
        <taxon>Astrocoeniina</taxon>
        <taxon>Pocilloporidae</taxon>
        <taxon>Stylophora</taxon>
    </lineage>
</organism>
<feature type="repeat" description="WD" evidence="3">
    <location>
        <begin position="763"/>
        <end position="804"/>
    </location>
</feature>
<keyword evidence="2" id="KW-0677">Repeat</keyword>
<dbReference type="OrthoDB" id="10250769at2759"/>
<evidence type="ECO:0000313" key="7">
    <source>
        <dbReference type="EMBL" id="PFX15203.1"/>
    </source>
</evidence>
<dbReference type="PROSITE" id="PS50294">
    <property type="entry name" value="WD_REPEATS_REGION"/>
    <property type="match status" value="1"/>
</dbReference>
<dbReference type="InterPro" id="IPR059157">
    <property type="entry name" value="WDR36-Utp21_N"/>
</dbReference>
<feature type="repeat" description="WD" evidence="3">
    <location>
        <begin position="680"/>
        <end position="721"/>
    </location>
</feature>
<accession>A0A2B4REE4</accession>
<dbReference type="GO" id="GO:0034388">
    <property type="term" value="C:Pwp2p-containing subcomplex of 90S preribosome"/>
    <property type="evidence" value="ECO:0007669"/>
    <property type="project" value="TreeGrafter"/>
</dbReference>
<dbReference type="SUPFAM" id="SSF50960">
    <property type="entry name" value="TolB, C-terminal domain"/>
    <property type="match status" value="1"/>
</dbReference>
<evidence type="ECO:0000256" key="1">
    <source>
        <dbReference type="ARBA" id="ARBA00022574"/>
    </source>
</evidence>
<dbReference type="PANTHER" id="PTHR22840">
    <property type="entry name" value="WD REPEAT-CONTAINING PROTEIN 36"/>
    <property type="match status" value="1"/>
</dbReference>
<dbReference type="InterPro" id="IPR007319">
    <property type="entry name" value="WDR36/Utp21_C"/>
</dbReference>
<feature type="domain" description="WDR36/Utp21 N-terminal" evidence="6">
    <location>
        <begin position="291"/>
        <end position="511"/>
    </location>
</feature>
<comment type="caution">
    <text evidence="7">The sequence shown here is derived from an EMBL/GenBank/DDBJ whole genome shotgun (WGS) entry which is preliminary data.</text>
</comment>
<keyword evidence="1 3" id="KW-0853">WD repeat</keyword>
<sequence length="1114" mass="125724">MKRVLYLCPYSDRSKAQKLLDCLSGKLQNSAVVRNIADILADEHDLGWEIRRSDCVVLIASRLASSLIKDKKQEIEDDCITFDGKVIHDEFTGNKEIMNKLILVFFMERTENDWVPNGLDQRRIFNLQGEKIHGCNPVLDHLEYTIRRALGETMVDCEGNKAQKLLDCLAGKLRNTAEVRNILDILAEKQDFTWAVRNSDCVVLIRSRLASSLIQNEKQEIEDYWVTFDGKVIHDEFTRNKELLDKLITVFFTKRNKNDWIPDGLDQKRIFDLHNEKIHKGNPAVTYLEYKRSAWRDNGGLVAVFEGHKSNIHFVLSFGSNLISVDEESTVRIWVIETTELYLEMKFNAENFHITCLMHPSTYLNKIILCSKQGQMQLWNIKTNKLIYTFSGWSEPITAVEQAPAVDVVGVGLQSGKIFLHNLKFDETVMSFHQEWGPVIGLTFRTDGNPVMASASTEGHIALWDLEKRRLSSTLRDAHTGSVCGIRFLSSQPLLATSGPDNSLKQIWIFDQLDGSGRLLRSRSSHSAPPTKIRFYGNNGFNILSAGLDRSLRFISVIKDERSCEFSQGSLTKKSKNRGVHVEDLKLAPVVDFSSEISRESAWDNIVTCHQGHKEARTWSFQRKCIGKHHLKSRAGENAGPIMTTAKSSCGNFAIIGDAHGYVNMFNVQSGIHRGSLGEPKAHNGQVRGVAIDNINQQVMTAGADCKLKFWNFKARNLLQKMTFESPITQILLHRDSSLLAVAFEDFEIHVVDVDMKRVVRIFQGHTNRITDMSFSPDCRWLITSAMDSSVRTWSLPAARLIDCFLVESPVTSLAMSPIADFLVTTHVDDLGVYLWCNKTLYDEVSLVPLPADYQPTLEQLPCTGTDADKEFGDLKETTTKGEGDASSAADTTAGYKSPDQLSDELVTLSLLPKSRWRHLTSLELIKKRNKPREPPKAPKAAPFFLPTTQELVPKFLQTEEDQTDEKASFSHRDANSKILDMKQLEQDSEFQKLLKEGSSSGNYELFLVHLKSMGPSSIDAETRSLGPSAGGDVKLVEAFMLFLEHQLQSRRDFEFTEGIMGLFLKSKERDWLGWLIFQSLDCLASPITSSLSLIAGDDYNVTHLNIRSEYSEN</sequence>
<dbReference type="SUPFAM" id="SSF50952">
    <property type="entry name" value="Soluble quinoprotein glucose dehydrogenase"/>
    <property type="match status" value="1"/>
</dbReference>
<dbReference type="FunFam" id="2.130.10.10:FF:000200">
    <property type="entry name" value="U3 small nucleolar RNA-associated protein 21"/>
    <property type="match status" value="1"/>
</dbReference>
<name>A0A2B4REE4_STYPI</name>
<dbReference type="GO" id="GO:0006364">
    <property type="term" value="P:rRNA processing"/>
    <property type="evidence" value="ECO:0007669"/>
    <property type="project" value="InterPro"/>
</dbReference>
<dbReference type="InterPro" id="IPR001680">
    <property type="entry name" value="WD40_rpt"/>
</dbReference>
<dbReference type="Pfam" id="PF25168">
    <property type="entry name" value="Beta-prop_WDR36-Utp21_2nd"/>
    <property type="match status" value="1"/>
</dbReference>
<dbReference type="PROSITE" id="PS50082">
    <property type="entry name" value="WD_REPEATS_2"/>
    <property type="match status" value="2"/>
</dbReference>
<protein>
    <submittedName>
        <fullName evidence="7">WD repeat-containing protein 36</fullName>
    </submittedName>
</protein>